<protein>
    <submittedName>
        <fullName evidence="2">Cyclic nucleotide-binding domain-containing protein</fullName>
    </submittedName>
</protein>
<feature type="domain" description="Cyclic nucleotide-binding" evidence="1">
    <location>
        <begin position="14"/>
        <end position="117"/>
    </location>
</feature>
<proteinExistence type="predicted"/>
<dbReference type="CDD" id="cd00038">
    <property type="entry name" value="CAP_ED"/>
    <property type="match status" value="1"/>
</dbReference>
<dbReference type="EMBL" id="JAAIYO010000003">
    <property type="protein sequence ID" value="MBE4749576.1"/>
    <property type="molecule type" value="Genomic_DNA"/>
</dbReference>
<dbReference type="Gene3D" id="2.60.120.10">
    <property type="entry name" value="Jelly Rolls"/>
    <property type="match status" value="1"/>
</dbReference>
<keyword evidence="3" id="KW-1185">Reference proteome</keyword>
<dbReference type="InterPro" id="IPR050397">
    <property type="entry name" value="Env_Response_Regulators"/>
</dbReference>
<dbReference type="SMART" id="SM00100">
    <property type="entry name" value="cNMP"/>
    <property type="match status" value="1"/>
</dbReference>
<comment type="caution">
    <text evidence="2">The sequence shown here is derived from an EMBL/GenBank/DDBJ whole genome shotgun (WGS) entry which is preliminary data.</text>
</comment>
<accession>A0ABR9PNS9</accession>
<dbReference type="InterPro" id="IPR014710">
    <property type="entry name" value="RmlC-like_jellyroll"/>
</dbReference>
<dbReference type="InterPro" id="IPR000595">
    <property type="entry name" value="cNMP-bd_dom"/>
</dbReference>
<evidence type="ECO:0000313" key="3">
    <source>
        <dbReference type="Proteomes" id="UP001516472"/>
    </source>
</evidence>
<evidence type="ECO:0000259" key="1">
    <source>
        <dbReference type="PROSITE" id="PS50042"/>
    </source>
</evidence>
<dbReference type="InterPro" id="IPR018490">
    <property type="entry name" value="cNMP-bd_dom_sf"/>
</dbReference>
<dbReference type="Pfam" id="PF00027">
    <property type="entry name" value="cNMP_binding"/>
    <property type="match status" value="1"/>
</dbReference>
<organism evidence="2 3">
    <name type="scientific">Corallococcus soli</name>
    <dbReference type="NCBI Taxonomy" id="2710757"/>
    <lineage>
        <taxon>Bacteria</taxon>
        <taxon>Pseudomonadati</taxon>
        <taxon>Myxococcota</taxon>
        <taxon>Myxococcia</taxon>
        <taxon>Myxococcales</taxon>
        <taxon>Cystobacterineae</taxon>
        <taxon>Myxococcaceae</taxon>
        <taxon>Corallococcus</taxon>
    </lineage>
</organism>
<name>A0ABR9PNS9_9BACT</name>
<dbReference type="Proteomes" id="UP001516472">
    <property type="component" value="Unassembled WGS sequence"/>
</dbReference>
<reference evidence="2 3" key="1">
    <citation type="submission" date="2020-02" db="EMBL/GenBank/DDBJ databases">
        <authorList>
            <person name="Babadi Z.K."/>
            <person name="Risdian C."/>
            <person name="Ebrahimipour G.H."/>
            <person name="Wink J."/>
        </authorList>
    </citation>
    <scope>NUCLEOTIDE SEQUENCE [LARGE SCALE GENOMIC DNA]</scope>
    <source>
        <strain evidence="2 3">ZKHCc1 1396</strain>
    </source>
</reference>
<gene>
    <name evidence="2" type="ORF">G4177_15540</name>
</gene>
<sequence length="157" mass="16393">MALAPETTLKACPLFKGFTDTGIAIFAAAAVSRAFPKGTALFSEGKAGDSLFIVGEGTVRLSARNPGGEDVSLGEVTVGEPLGELALVQKGERLCTATAQTDVLALEIRSADFQKLLAQKPQACIKLLMGIVSHFGAKARDNRDMLRTLVVRSTSGG</sequence>
<dbReference type="SUPFAM" id="SSF51206">
    <property type="entry name" value="cAMP-binding domain-like"/>
    <property type="match status" value="1"/>
</dbReference>
<dbReference type="PROSITE" id="PS50042">
    <property type="entry name" value="CNMP_BINDING_3"/>
    <property type="match status" value="1"/>
</dbReference>
<dbReference type="RefSeq" id="WP_193348938.1">
    <property type="nucleotide sequence ID" value="NZ_CBCSIP010000004.1"/>
</dbReference>
<evidence type="ECO:0000313" key="2">
    <source>
        <dbReference type="EMBL" id="MBE4749576.1"/>
    </source>
</evidence>
<dbReference type="PANTHER" id="PTHR24567">
    <property type="entry name" value="CRP FAMILY TRANSCRIPTIONAL REGULATORY PROTEIN"/>
    <property type="match status" value="1"/>
</dbReference>
<dbReference type="PANTHER" id="PTHR24567:SF74">
    <property type="entry name" value="HTH-TYPE TRANSCRIPTIONAL REGULATOR ARCR"/>
    <property type="match status" value="1"/>
</dbReference>